<evidence type="ECO:0000256" key="4">
    <source>
        <dbReference type="RuleBase" id="RU003719"/>
    </source>
</evidence>
<dbReference type="Gene3D" id="3.40.50.720">
    <property type="entry name" value="NAD(P)-binding Rossmann-like Domain"/>
    <property type="match status" value="2"/>
</dbReference>
<comment type="caution">
    <text evidence="7">The sequence shown here is derived from an EMBL/GenBank/DDBJ whole genome shotgun (WGS) entry which is preliminary data.</text>
</comment>
<evidence type="ECO:0000256" key="3">
    <source>
        <dbReference type="ARBA" id="ARBA00023027"/>
    </source>
</evidence>
<dbReference type="Pfam" id="PF00389">
    <property type="entry name" value="2-Hacid_dh"/>
    <property type="match status" value="1"/>
</dbReference>
<dbReference type="InterPro" id="IPR036291">
    <property type="entry name" value="NAD(P)-bd_dom_sf"/>
</dbReference>
<dbReference type="SUPFAM" id="SSF51735">
    <property type="entry name" value="NAD(P)-binding Rossmann-fold domains"/>
    <property type="match status" value="1"/>
</dbReference>
<comment type="similarity">
    <text evidence="1 4">Belongs to the D-isomer specific 2-hydroxyacid dehydrogenase family.</text>
</comment>
<organism evidence="7 8">
    <name type="scientific">Anoxynatronum buryatiense</name>
    <dbReference type="NCBI Taxonomy" id="489973"/>
    <lineage>
        <taxon>Bacteria</taxon>
        <taxon>Bacillati</taxon>
        <taxon>Bacillota</taxon>
        <taxon>Clostridia</taxon>
        <taxon>Eubacteriales</taxon>
        <taxon>Clostridiaceae</taxon>
        <taxon>Anoxynatronum</taxon>
    </lineage>
</organism>
<dbReference type="Proteomes" id="UP001158066">
    <property type="component" value="Unassembled WGS sequence"/>
</dbReference>
<gene>
    <name evidence="7" type="ORF">SAMN06296020_102179</name>
</gene>
<dbReference type="SUPFAM" id="SSF52283">
    <property type="entry name" value="Formate/glycerate dehydrogenase catalytic domain-like"/>
    <property type="match status" value="1"/>
</dbReference>
<sequence length="334" mass="36564">MKPVKIVVLDGYALNPGDQDWEPLEKFGELVVYERTGYDAHESQALVVERAQGAQVLLTNKTPLTAQAMEQLPDLQYIGVLATGYNIVDVTAAEKQGVAVTNIPTYGTAAVAQMTIALLLEMCHHVGDHSQAVHAGEWSQNPDWSFWKFPLIELDGKILGLIGFGRIGQAVARIAQALGMKVLVHTPRPDKAKESESLTFSSLESLFQQSDFISLHCPLFPETRGIINQKNIELMKPSVRIVNTSRGPLIVEEDLAEALSKGRIAGAALDVVSAEPIGEDNPLLKAPNCLLTPHISWAPIEARRRLMALAAANLKHYLAGDPIHLVNHPVFRER</sequence>
<keyword evidence="2 4" id="KW-0560">Oxidoreductase</keyword>
<dbReference type="CDD" id="cd12162">
    <property type="entry name" value="2-Hacid_dh_4"/>
    <property type="match status" value="1"/>
</dbReference>
<dbReference type="PROSITE" id="PS00670">
    <property type="entry name" value="D_2_HYDROXYACID_DH_2"/>
    <property type="match status" value="1"/>
</dbReference>
<dbReference type="AlphaFoldDB" id="A0AA45WTW5"/>
<evidence type="ECO:0000259" key="5">
    <source>
        <dbReference type="Pfam" id="PF00389"/>
    </source>
</evidence>
<dbReference type="EMBL" id="FXUF01000002">
    <property type="protein sequence ID" value="SMP44411.1"/>
    <property type="molecule type" value="Genomic_DNA"/>
</dbReference>
<dbReference type="GO" id="GO:0051287">
    <property type="term" value="F:NAD binding"/>
    <property type="evidence" value="ECO:0007669"/>
    <property type="project" value="InterPro"/>
</dbReference>
<keyword evidence="8" id="KW-1185">Reference proteome</keyword>
<dbReference type="PANTHER" id="PTHR43761:SF1">
    <property type="entry name" value="D-ISOMER SPECIFIC 2-HYDROXYACID DEHYDROGENASE CATALYTIC DOMAIN-CONTAINING PROTEIN-RELATED"/>
    <property type="match status" value="1"/>
</dbReference>
<evidence type="ECO:0000313" key="7">
    <source>
        <dbReference type="EMBL" id="SMP44411.1"/>
    </source>
</evidence>
<name>A0AA45WTW5_9CLOT</name>
<evidence type="ECO:0000256" key="2">
    <source>
        <dbReference type="ARBA" id="ARBA00023002"/>
    </source>
</evidence>
<dbReference type="InterPro" id="IPR006139">
    <property type="entry name" value="D-isomer_2_OHA_DH_cat_dom"/>
</dbReference>
<dbReference type="PROSITE" id="PS00671">
    <property type="entry name" value="D_2_HYDROXYACID_DH_3"/>
    <property type="match status" value="1"/>
</dbReference>
<dbReference type="PANTHER" id="PTHR43761">
    <property type="entry name" value="D-ISOMER SPECIFIC 2-HYDROXYACID DEHYDROGENASE FAMILY PROTEIN (AFU_ORTHOLOGUE AFUA_1G13630)"/>
    <property type="match status" value="1"/>
</dbReference>
<protein>
    <submittedName>
        <fullName evidence="7">Glycerate dehydrogenase</fullName>
    </submittedName>
</protein>
<dbReference type="Pfam" id="PF02826">
    <property type="entry name" value="2-Hacid_dh_C"/>
    <property type="match status" value="1"/>
</dbReference>
<evidence type="ECO:0000256" key="1">
    <source>
        <dbReference type="ARBA" id="ARBA00005854"/>
    </source>
</evidence>
<dbReference type="RefSeq" id="WP_283408089.1">
    <property type="nucleotide sequence ID" value="NZ_FXUF01000002.1"/>
</dbReference>
<feature type="domain" description="D-isomer specific 2-hydroxyacid dehydrogenase catalytic" evidence="5">
    <location>
        <begin position="17"/>
        <end position="327"/>
    </location>
</feature>
<evidence type="ECO:0000313" key="8">
    <source>
        <dbReference type="Proteomes" id="UP001158066"/>
    </source>
</evidence>
<dbReference type="FunFam" id="3.40.50.720:FF:000203">
    <property type="entry name" value="D-3-phosphoglycerate dehydrogenase (SerA)"/>
    <property type="match status" value="1"/>
</dbReference>
<dbReference type="InterPro" id="IPR050418">
    <property type="entry name" value="D-iso_2-hydroxyacid_DH_PdxB"/>
</dbReference>
<dbReference type="InterPro" id="IPR029753">
    <property type="entry name" value="D-isomer_DH_CS"/>
</dbReference>
<proteinExistence type="inferred from homology"/>
<reference evidence="7" key="1">
    <citation type="submission" date="2017-05" db="EMBL/GenBank/DDBJ databases">
        <authorList>
            <person name="Varghese N."/>
            <person name="Submissions S."/>
        </authorList>
    </citation>
    <scope>NUCLEOTIDE SEQUENCE</scope>
    <source>
        <strain evidence="7">Su22</strain>
    </source>
</reference>
<feature type="domain" description="D-isomer specific 2-hydroxyacid dehydrogenase NAD-binding" evidence="6">
    <location>
        <begin position="116"/>
        <end position="296"/>
    </location>
</feature>
<dbReference type="GO" id="GO:0016616">
    <property type="term" value="F:oxidoreductase activity, acting on the CH-OH group of donors, NAD or NADP as acceptor"/>
    <property type="evidence" value="ECO:0007669"/>
    <property type="project" value="InterPro"/>
</dbReference>
<dbReference type="InterPro" id="IPR006140">
    <property type="entry name" value="D-isomer_DH_NAD-bd"/>
</dbReference>
<accession>A0AA45WTW5</accession>
<keyword evidence="3" id="KW-0520">NAD</keyword>
<evidence type="ECO:0000259" key="6">
    <source>
        <dbReference type="Pfam" id="PF02826"/>
    </source>
</evidence>